<dbReference type="VEuPathDB" id="TriTrypDB:LpyrH10_22_0610"/>
<feature type="transmembrane region" description="Helical" evidence="1">
    <location>
        <begin position="120"/>
        <end position="142"/>
    </location>
</feature>
<gene>
    <name evidence="2" type="ORF">ABB37_08101</name>
</gene>
<keyword evidence="1" id="KW-0472">Membrane</keyword>
<feature type="transmembrane region" description="Helical" evidence="1">
    <location>
        <begin position="50"/>
        <end position="74"/>
    </location>
</feature>
<dbReference type="Proteomes" id="UP000037923">
    <property type="component" value="Unassembled WGS sequence"/>
</dbReference>
<dbReference type="AlphaFoldDB" id="A0A0N0DSD5"/>
<reference evidence="2 3" key="1">
    <citation type="submission" date="2015-07" db="EMBL/GenBank/DDBJ databases">
        <title>High-quality genome of monoxenous trypanosomatid Leptomonas pyrrhocoris.</title>
        <authorList>
            <person name="Flegontov P."/>
            <person name="Butenko A."/>
            <person name="Firsov S."/>
            <person name="Vlcek C."/>
            <person name="Logacheva M.D."/>
            <person name="Field M."/>
            <person name="Filatov D."/>
            <person name="Flegontova O."/>
            <person name="Gerasimov E."/>
            <person name="Jackson A.P."/>
            <person name="Kelly S."/>
            <person name="Opperdoes F."/>
            <person name="O'Reilly A."/>
            <person name="Votypka J."/>
            <person name="Yurchenko V."/>
            <person name="Lukes J."/>
        </authorList>
    </citation>
    <scope>NUCLEOTIDE SEQUENCE [LARGE SCALE GENOMIC DNA]</scope>
    <source>
        <strain evidence="2">H10</strain>
    </source>
</reference>
<evidence type="ECO:0000313" key="2">
    <source>
        <dbReference type="EMBL" id="KPA75938.1"/>
    </source>
</evidence>
<evidence type="ECO:0000256" key="1">
    <source>
        <dbReference type="SAM" id="Phobius"/>
    </source>
</evidence>
<protein>
    <recommendedName>
        <fullName evidence="4">Transmembrane protein</fullName>
    </recommendedName>
</protein>
<keyword evidence="1" id="KW-1133">Transmembrane helix</keyword>
<dbReference type="EMBL" id="LGTL01000022">
    <property type="protein sequence ID" value="KPA75938.1"/>
    <property type="molecule type" value="Genomic_DNA"/>
</dbReference>
<sequence length="167" mass="18966">MKTHTQRKCHRVPLPASSFVYFVGAENLNFIPQHPKRIFKKRKTHAFGRCVNRVPVAWHAVVGGVFLLCFVFVFPPKATYTNGAVLCETPEEGNAHGLRICFCPLLYTTLFLQNLTLCDIYSIFVVIFLSLFFPPVSALTSLRVVRFSESRCAGVRLGSRTYTRHIQ</sequence>
<keyword evidence="1" id="KW-0812">Transmembrane</keyword>
<dbReference type="GeneID" id="26908386"/>
<evidence type="ECO:0000313" key="3">
    <source>
        <dbReference type="Proteomes" id="UP000037923"/>
    </source>
</evidence>
<evidence type="ECO:0008006" key="4">
    <source>
        <dbReference type="Google" id="ProtNLM"/>
    </source>
</evidence>
<organism evidence="2 3">
    <name type="scientific">Leptomonas pyrrhocoris</name>
    <name type="common">Firebug parasite</name>
    <dbReference type="NCBI Taxonomy" id="157538"/>
    <lineage>
        <taxon>Eukaryota</taxon>
        <taxon>Discoba</taxon>
        <taxon>Euglenozoa</taxon>
        <taxon>Kinetoplastea</taxon>
        <taxon>Metakinetoplastina</taxon>
        <taxon>Trypanosomatida</taxon>
        <taxon>Trypanosomatidae</taxon>
        <taxon>Leishmaniinae</taxon>
        <taxon>Leptomonas</taxon>
    </lineage>
</organism>
<proteinExistence type="predicted"/>
<keyword evidence="3" id="KW-1185">Reference proteome</keyword>
<comment type="caution">
    <text evidence="2">The sequence shown here is derived from an EMBL/GenBank/DDBJ whole genome shotgun (WGS) entry which is preliminary data.</text>
</comment>
<name>A0A0N0DSD5_LEPPY</name>
<dbReference type="RefSeq" id="XP_015654377.1">
    <property type="nucleotide sequence ID" value="XM_015806982.1"/>
</dbReference>
<accession>A0A0N0DSD5</accession>